<dbReference type="Proteomes" id="UP001195941">
    <property type="component" value="Unassembled WGS sequence"/>
</dbReference>
<evidence type="ECO:0000313" key="2">
    <source>
        <dbReference type="Proteomes" id="UP001195941"/>
    </source>
</evidence>
<evidence type="ECO:0008006" key="3">
    <source>
        <dbReference type="Google" id="ProtNLM"/>
    </source>
</evidence>
<dbReference type="EMBL" id="JADMKU010000010">
    <property type="protein sequence ID" value="MBR9651943.1"/>
    <property type="molecule type" value="Genomic_DNA"/>
</dbReference>
<reference evidence="1 2" key="1">
    <citation type="journal article" date="2021" name="Arch. Microbiol.">
        <title>Thalassobius aquimarinus sp. nov., isolated from the Sea of Japan seashore.</title>
        <authorList>
            <person name="Kurilenko V.V."/>
            <person name="Romanenko L.A."/>
            <person name="Chernysheva N.Y."/>
            <person name="Velansky P.V."/>
            <person name="Tekutyeva L.A."/>
            <person name="Isaeva M.P."/>
            <person name="Mikhailov V.V."/>
        </authorList>
    </citation>
    <scope>NUCLEOTIDE SEQUENCE [LARGE SCALE GENOMIC DNA]</scope>
    <source>
        <strain evidence="1 2">KMM 8518</strain>
    </source>
</reference>
<comment type="caution">
    <text evidence="1">The sequence shown here is derived from an EMBL/GenBank/DDBJ whole genome shotgun (WGS) entry which is preliminary data.</text>
</comment>
<accession>A0ABS5HTS2</accession>
<dbReference type="RefSeq" id="WP_212701458.1">
    <property type="nucleotide sequence ID" value="NZ_JADMKU010000010.1"/>
</dbReference>
<sequence>MTIEAMVSALLILVSFPGFQSRSDGAHGQGDGLLDLNVFPGLGVGQHFLRSDAIDAGGSDDVGRKSQVGRVHPFEKNLSFHIRRLRL</sequence>
<name>A0ABS5HTS2_9RHOB</name>
<gene>
    <name evidence="1" type="ORF">IT775_12505</name>
</gene>
<organism evidence="1 2">
    <name type="scientific">Thalassovita aquimarina</name>
    <dbReference type="NCBI Taxonomy" id="2785917"/>
    <lineage>
        <taxon>Bacteria</taxon>
        <taxon>Pseudomonadati</taxon>
        <taxon>Pseudomonadota</taxon>
        <taxon>Alphaproteobacteria</taxon>
        <taxon>Rhodobacterales</taxon>
        <taxon>Roseobacteraceae</taxon>
        <taxon>Thalassovita</taxon>
    </lineage>
</organism>
<keyword evidence="2" id="KW-1185">Reference proteome</keyword>
<proteinExistence type="predicted"/>
<protein>
    <recommendedName>
        <fullName evidence="3">Secreted protein</fullName>
    </recommendedName>
</protein>
<evidence type="ECO:0000313" key="1">
    <source>
        <dbReference type="EMBL" id="MBR9651943.1"/>
    </source>
</evidence>